<dbReference type="PROSITE" id="PS50888">
    <property type="entry name" value="BHLH"/>
    <property type="match status" value="1"/>
</dbReference>
<evidence type="ECO:0000256" key="1">
    <source>
        <dbReference type="ARBA" id="ARBA00023015"/>
    </source>
</evidence>
<dbReference type="InterPro" id="IPR056192">
    <property type="entry name" value="bHLH_NPAS4"/>
</dbReference>
<dbReference type="PANTHER" id="PTHR23043:SF39">
    <property type="entry name" value="DYSFUSION, ISOFORM D"/>
    <property type="match status" value="1"/>
</dbReference>
<keyword evidence="1" id="KW-0805">Transcription regulation</keyword>
<evidence type="ECO:0000313" key="7">
    <source>
        <dbReference type="EMBL" id="TRY78523.1"/>
    </source>
</evidence>
<feature type="region of interest" description="Disordered" evidence="5">
    <location>
        <begin position="1"/>
        <end position="60"/>
    </location>
</feature>
<dbReference type="GO" id="GO:0010557">
    <property type="term" value="P:positive regulation of macromolecule biosynthetic process"/>
    <property type="evidence" value="ECO:0007669"/>
    <property type="project" value="UniProtKB-ARBA"/>
</dbReference>
<dbReference type="Pfam" id="PF23183">
    <property type="entry name" value="bHLH_NPAS4"/>
    <property type="match status" value="1"/>
</dbReference>
<evidence type="ECO:0000256" key="4">
    <source>
        <dbReference type="ARBA" id="ARBA00023242"/>
    </source>
</evidence>
<dbReference type="GO" id="GO:0000977">
    <property type="term" value="F:RNA polymerase II transcription regulatory region sequence-specific DNA binding"/>
    <property type="evidence" value="ECO:0007669"/>
    <property type="project" value="TreeGrafter"/>
</dbReference>
<dbReference type="EMBL" id="VCGU01000003">
    <property type="protein sequence ID" value="TRY78523.1"/>
    <property type="molecule type" value="Genomic_DNA"/>
</dbReference>
<evidence type="ECO:0000259" key="6">
    <source>
        <dbReference type="PROSITE" id="PS50888"/>
    </source>
</evidence>
<keyword evidence="8" id="KW-1185">Reference proteome</keyword>
<dbReference type="InterPro" id="IPR036638">
    <property type="entry name" value="HLH_DNA-bd_sf"/>
</dbReference>
<dbReference type="InterPro" id="IPR011598">
    <property type="entry name" value="bHLH_dom"/>
</dbReference>
<name>A0A553PLH3_TIGCA</name>
<sequence length="112" mass="12537">MCANWTPMTPYRTPQTHHSRSFEPSLHDLNELSQQSGDGSVNGSGGQISTKSTKGASKMRRDMINGEIANLRDLLPLPTSTRQRLSQLQLMALVCVYVRKSNYFNQGEHSRS</sequence>
<dbReference type="AlphaFoldDB" id="A0A553PLH3"/>
<keyword evidence="2" id="KW-0238">DNA-binding</keyword>
<evidence type="ECO:0000256" key="5">
    <source>
        <dbReference type="SAM" id="MobiDB-lite"/>
    </source>
</evidence>
<proteinExistence type="predicted"/>
<organism evidence="7 8">
    <name type="scientific">Tigriopus californicus</name>
    <name type="common">Marine copepod</name>
    <dbReference type="NCBI Taxonomy" id="6832"/>
    <lineage>
        <taxon>Eukaryota</taxon>
        <taxon>Metazoa</taxon>
        <taxon>Ecdysozoa</taxon>
        <taxon>Arthropoda</taxon>
        <taxon>Crustacea</taxon>
        <taxon>Multicrustacea</taxon>
        <taxon>Hexanauplia</taxon>
        <taxon>Copepoda</taxon>
        <taxon>Harpacticoida</taxon>
        <taxon>Harpacticidae</taxon>
        <taxon>Tigriopus</taxon>
    </lineage>
</organism>
<reference evidence="7 8" key="1">
    <citation type="journal article" date="2018" name="Nat. Ecol. Evol.">
        <title>Genomic signatures of mitonuclear coevolution across populations of Tigriopus californicus.</title>
        <authorList>
            <person name="Barreto F.S."/>
            <person name="Watson E.T."/>
            <person name="Lima T.G."/>
            <person name="Willett C.S."/>
            <person name="Edmands S."/>
            <person name="Li W."/>
            <person name="Burton R.S."/>
        </authorList>
    </citation>
    <scope>NUCLEOTIDE SEQUENCE [LARGE SCALE GENOMIC DNA]</scope>
    <source>
        <strain evidence="7 8">San Diego</strain>
    </source>
</reference>
<keyword evidence="3" id="KW-0804">Transcription</keyword>
<dbReference type="GO" id="GO:0000981">
    <property type="term" value="F:DNA-binding transcription factor activity, RNA polymerase II-specific"/>
    <property type="evidence" value="ECO:0007669"/>
    <property type="project" value="TreeGrafter"/>
</dbReference>
<accession>A0A553PLH3</accession>
<evidence type="ECO:0000256" key="3">
    <source>
        <dbReference type="ARBA" id="ARBA00023163"/>
    </source>
</evidence>
<dbReference type="CDD" id="cd19697">
    <property type="entry name" value="bHLH-PAS_NPAS4_PASD10"/>
    <property type="match status" value="1"/>
</dbReference>
<gene>
    <name evidence="7" type="ORF">TCAL_13637</name>
</gene>
<dbReference type="PANTHER" id="PTHR23043">
    <property type="entry name" value="HYPOXIA-INDUCIBLE FACTOR 1 ALPHA"/>
    <property type="match status" value="1"/>
</dbReference>
<dbReference type="SUPFAM" id="SSF47459">
    <property type="entry name" value="HLH, helix-loop-helix DNA-binding domain"/>
    <property type="match status" value="1"/>
</dbReference>
<comment type="caution">
    <text evidence="7">The sequence shown here is derived from an EMBL/GenBank/DDBJ whole genome shotgun (WGS) entry which is preliminary data.</text>
</comment>
<evidence type="ECO:0000256" key="2">
    <source>
        <dbReference type="ARBA" id="ARBA00023125"/>
    </source>
</evidence>
<protein>
    <recommendedName>
        <fullName evidence="6">BHLH domain-containing protein</fullName>
    </recommendedName>
</protein>
<keyword evidence="4" id="KW-0539">Nucleus</keyword>
<feature type="domain" description="BHLH" evidence="6">
    <location>
        <begin position="48"/>
        <end position="101"/>
    </location>
</feature>
<evidence type="ECO:0000313" key="8">
    <source>
        <dbReference type="Proteomes" id="UP000318571"/>
    </source>
</evidence>
<dbReference type="STRING" id="6832.A0A553PLH3"/>
<dbReference type="GO" id="GO:0046983">
    <property type="term" value="F:protein dimerization activity"/>
    <property type="evidence" value="ECO:0007669"/>
    <property type="project" value="InterPro"/>
</dbReference>
<dbReference type="Proteomes" id="UP000318571">
    <property type="component" value="Chromosome 11"/>
</dbReference>